<organism evidence="1 2">
    <name type="scientific">Candidatus Butyricicoccus avistercoris</name>
    <dbReference type="NCBI Taxonomy" id="2838518"/>
    <lineage>
        <taxon>Bacteria</taxon>
        <taxon>Bacillati</taxon>
        <taxon>Bacillota</taxon>
        <taxon>Clostridia</taxon>
        <taxon>Eubacteriales</taxon>
        <taxon>Butyricicoccaceae</taxon>
        <taxon>Butyricicoccus</taxon>
    </lineage>
</organism>
<reference evidence="1" key="1">
    <citation type="journal article" date="2021" name="PeerJ">
        <title>Extensive microbial diversity within the chicken gut microbiome revealed by metagenomics and culture.</title>
        <authorList>
            <person name="Gilroy R."/>
            <person name="Ravi A."/>
            <person name="Getino M."/>
            <person name="Pursley I."/>
            <person name="Horton D.L."/>
            <person name="Alikhan N.F."/>
            <person name="Baker D."/>
            <person name="Gharbi K."/>
            <person name="Hall N."/>
            <person name="Watson M."/>
            <person name="Adriaenssens E.M."/>
            <person name="Foster-Nyarko E."/>
            <person name="Jarju S."/>
            <person name="Secka A."/>
            <person name="Antonio M."/>
            <person name="Oren A."/>
            <person name="Chaudhuri R.R."/>
            <person name="La Ragione R."/>
            <person name="Hildebrand F."/>
            <person name="Pallen M.J."/>
        </authorList>
    </citation>
    <scope>NUCLEOTIDE SEQUENCE</scope>
    <source>
        <strain evidence="1">CHK193-4272</strain>
    </source>
</reference>
<gene>
    <name evidence="1" type="ORF">H9746_03035</name>
</gene>
<dbReference type="PANTHER" id="PTHR38440">
    <property type="entry name" value="UPF0398 PROTEIN YPSA"/>
    <property type="match status" value="1"/>
</dbReference>
<sequence length="171" mass="19914">MLNASQTCCFSGYRPEKVKGWELPNGIPPKEIESSIEEAIIRAYKSGYLFFISGMSRGFDLWAADKVIKLKELYPIKLFCAIPFDEQNLYWSDVVKKQYNDIILKSDYVYSMSRKYTPDCFYVRNKFMVDGSSRLICWFNGTQGGTSFTLRCAKRKGLEIDNLYEQQMITY</sequence>
<dbReference type="InterPro" id="IPR010697">
    <property type="entry name" value="YspA"/>
</dbReference>
<dbReference type="SUPFAM" id="SSF102405">
    <property type="entry name" value="MCP/YpsA-like"/>
    <property type="match status" value="1"/>
</dbReference>
<dbReference type="Proteomes" id="UP000886808">
    <property type="component" value="Unassembled WGS sequence"/>
</dbReference>
<dbReference type="Gene3D" id="3.40.50.450">
    <property type="match status" value="1"/>
</dbReference>
<evidence type="ECO:0000313" key="1">
    <source>
        <dbReference type="EMBL" id="HIV61809.1"/>
    </source>
</evidence>
<reference evidence="1" key="2">
    <citation type="submission" date="2021-04" db="EMBL/GenBank/DDBJ databases">
        <authorList>
            <person name="Gilroy R."/>
        </authorList>
    </citation>
    <scope>NUCLEOTIDE SEQUENCE</scope>
    <source>
        <strain evidence="1">CHK193-4272</strain>
    </source>
</reference>
<dbReference type="EMBL" id="DXIE01000021">
    <property type="protein sequence ID" value="HIV61809.1"/>
    <property type="molecule type" value="Genomic_DNA"/>
</dbReference>
<name>A0A9D1PHT2_9FIRM</name>
<dbReference type="PANTHER" id="PTHR38440:SF1">
    <property type="entry name" value="UPF0398 PROTEIN SPR0331"/>
    <property type="match status" value="1"/>
</dbReference>
<dbReference type="AlphaFoldDB" id="A0A9D1PHT2"/>
<proteinExistence type="predicted"/>
<protein>
    <submittedName>
        <fullName evidence="1">DUF1273 domain-containing protein</fullName>
    </submittedName>
</protein>
<evidence type="ECO:0000313" key="2">
    <source>
        <dbReference type="Proteomes" id="UP000886808"/>
    </source>
</evidence>
<dbReference type="Pfam" id="PF06908">
    <property type="entry name" value="YpsA"/>
    <property type="match status" value="1"/>
</dbReference>
<comment type="caution">
    <text evidence="1">The sequence shown here is derived from an EMBL/GenBank/DDBJ whole genome shotgun (WGS) entry which is preliminary data.</text>
</comment>
<accession>A0A9D1PHT2</accession>